<evidence type="ECO:0000313" key="1">
    <source>
        <dbReference type="EMBL" id="AIG27333.1"/>
    </source>
</evidence>
<gene>
    <name evidence="1" type="ORF">BRLA_c030210</name>
</gene>
<accession>A0A075R7Y1</accession>
<evidence type="ECO:0000313" key="2">
    <source>
        <dbReference type="Proteomes" id="UP000005850"/>
    </source>
</evidence>
<organism evidence="1 2">
    <name type="scientific">Brevibacillus laterosporus LMG 15441</name>
    <dbReference type="NCBI Taxonomy" id="1042163"/>
    <lineage>
        <taxon>Bacteria</taxon>
        <taxon>Bacillati</taxon>
        <taxon>Bacillota</taxon>
        <taxon>Bacilli</taxon>
        <taxon>Bacillales</taxon>
        <taxon>Paenibacillaceae</taxon>
        <taxon>Brevibacillus</taxon>
    </lineage>
</organism>
<name>A0A075R7Y1_BRELA</name>
<dbReference type="STRING" id="1042163.BRLA_c030210"/>
<keyword evidence="2" id="KW-1185">Reference proteome</keyword>
<dbReference type="HOGENOM" id="CLU_2491754_0_0_9"/>
<reference evidence="1 2" key="1">
    <citation type="journal article" date="2011" name="J. Bacteriol.">
        <title>Genome sequence of Brevibacillus laterosporus LMG 15441, a pathogen of invertebrates.</title>
        <authorList>
            <person name="Djukic M."/>
            <person name="Poehlein A."/>
            <person name="Thurmer A."/>
            <person name="Daniel R."/>
        </authorList>
    </citation>
    <scope>NUCLEOTIDE SEQUENCE [LARGE SCALE GENOMIC DNA]</scope>
    <source>
        <strain evidence="1 2">LMG 15441</strain>
    </source>
</reference>
<dbReference type="AlphaFoldDB" id="A0A075R7Y1"/>
<dbReference type="KEGG" id="blr:BRLA_c030210"/>
<dbReference type="EMBL" id="CP007806">
    <property type="protein sequence ID" value="AIG27333.1"/>
    <property type="molecule type" value="Genomic_DNA"/>
</dbReference>
<protein>
    <submittedName>
        <fullName evidence="1">Uncharacterized protein</fullName>
    </submittedName>
</protein>
<proteinExistence type="predicted"/>
<sequence length="86" mass="10007">MNCLQWFEFQSELDVVERLKSVEEIRRLAKALLYCCIPFERTYKRVTGLVESDLSLSLTKEVRDEVARRPVGKEPIYIRSPQATAS</sequence>
<dbReference type="Proteomes" id="UP000005850">
    <property type="component" value="Chromosome"/>
</dbReference>